<reference evidence="1 2" key="1">
    <citation type="submission" date="2008-07" db="EMBL/GenBank/DDBJ databases">
        <authorList>
            <person name="Tandeau de Marsac N."/>
            <person name="Ferriera S."/>
            <person name="Johnson J."/>
            <person name="Kravitz S."/>
            <person name="Beeson K."/>
            <person name="Sutton G."/>
            <person name="Rogers Y.-H."/>
            <person name="Friedman R."/>
            <person name="Frazier M."/>
            <person name="Venter J.C."/>
        </authorList>
    </citation>
    <scope>NUCLEOTIDE SEQUENCE [LARGE SCALE GENOMIC DNA]</scope>
    <source>
        <strain evidence="1 2">PCC 7420</strain>
    </source>
</reference>
<dbReference type="EMBL" id="DS989880">
    <property type="protein sequence ID" value="EDX70822.1"/>
    <property type="molecule type" value="Genomic_DNA"/>
</dbReference>
<organism evidence="1 2">
    <name type="scientific">Coleofasciculus chthonoplastes PCC 7420</name>
    <dbReference type="NCBI Taxonomy" id="118168"/>
    <lineage>
        <taxon>Bacteria</taxon>
        <taxon>Bacillati</taxon>
        <taxon>Cyanobacteriota</taxon>
        <taxon>Cyanophyceae</taxon>
        <taxon>Coleofasciculales</taxon>
        <taxon>Coleofasciculaceae</taxon>
        <taxon>Coleofasciculus</taxon>
    </lineage>
</organism>
<sequence length="67" mass="7376">MLLNKTVGWVEVRDPTQANAARDRAEGEAGGEKVKFRGYPSGMATEVNLILLGFTPFNPTYFSNDLN</sequence>
<proteinExistence type="predicted"/>
<evidence type="ECO:0000313" key="1">
    <source>
        <dbReference type="EMBL" id="EDX70822.1"/>
    </source>
</evidence>
<gene>
    <name evidence="1" type="ORF">MC7420_111</name>
</gene>
<keyword evidence="2" id="KW-1185">Reference proteome</keyword>
<dbReference type="STRING" id="118168.MC7420_111"/>
<dbReference type="Proteomes" id="UP000003835">
    <property type="component" value="Unassembled WGS sequence"/>
</dbReference>
<accession>B4W4P0</accession>
<dbReference type="AlphaFoldDB" id="B4W4P0"/>
<protein>
    <submittedName>
        <fullName evidence="1">Uncharacterized protein</fullName>
    </submittedName>
</protein>
<dbReference type="HOGENOM" id="CLU_2805051_0_0_3"/>
<evidence type="ECO:0000313" key="2">
    <source>
        <dbReference type="Proteomes" id="UP000003835"/>
    </source>
</evidence>
<name>B4W4P0_9CYAN</name>